<sequence>MTSTPALWSFVGIYFNQDWPEDYGTEEASIDSFAADDPASVASLVTEIRWVLDQFHTEEQLADYLDSQGSEYLPPTDQDGYRGWLERITGRLQAPST</sequence>
<dbReference type="InterPro" id="IPR041129">
    <property type="entry name" value="CdiI_2"/>
</dbReference>
<organism evidence="2 3">
    <name type="scientific">Nocardioides mangrovi</name>
    <dbReference type="NCBI Taxonomy" id="2874580"/>
    <lineage>
        <taxon>Bacteria</taxon>
        <taxon>Bacillati</taxon>
        <taxon>Actinomycetota</taxon>
        <taxon>Actinomycetes</taxon>
        <taxon>Propionibacteriales</taxon>
        <taxon>Nocardioidaceae</taxon>
        <taxon>Nocardioides</taxon>
    </lineage>
</organism>
<protein>
    <recommendedName>
        <fullName evidence="1">CdiI immunity protein domain-containing protein</fullName>
    </recommendedName>
</protein>
<gene>
    <name evidence="2" type="ORF">K8U61_05650</name>
</gene>
<evidence type="ECO:0000259" key="1">
    <source>
        <dbReference type="Pfam" id="PF18593"/>
    </source>
</evidence>
<accession>A0ABS7U9U4</accession>
<dbReference type="EMBL" id="JAIQZJ010000002">
    <property type="protein sequence ID" value="MBZ5737640.1"/>
    <property type="molecule type" value="Genomic_DNA"/>
</dbReference>
<feature type="domain" description="CdiI immunity protein" evidence="1">
    <location>
        <begin position="4"/>
        <end position="92"/>
    </location>
</feature>
<keyword evidence="3" id="KW-1185">Reference proteome</keyword>
<dbReference type="RefSeq" id="WP_224122016.1">
    <property type="nucleotide sequence ID" value="NZ_JAIQZJ010000002.1"/>
</dbReference>
<evidence type="ECO:0000313" key="2">
    <source>
        <dbReference type="EMBL" id="MBZ5737640.1"/>
    </source>
</evidence>
<dbReference type="Proteomes" id="UP000780875">
    <property type="component" value="Unassembled WGS sequence"/>
</dbReference>
<proteinExistence type="predicted"/>
<comment type="caution">
    <text evidence="2">The sequence shown here is derived from an EMBL/GenBank/DDBJ whole genome shotgun (WGS) entry which is preliminary data.</text>
</comment>
<reference evidence="2 3" key="1">
    <citation type="submission" date="2021-09" db="EMBL/GenBank/DDBJ databases">
        <title>Whole genome sequence of Nocardioides sp. GBK3QG-3.</title>
        <authorList>
            <person name="Tuo L."/>
        </authorList>
    </citation>
    <scope>NUCLEOTIDE SEQUENCE [LARGE SCALE GENOMIC DNA]</scope>
    <source>
        <strain evidence="2 3">GBK3QG-3</strain>
    </source>
</reference>
<dbReference type="Pfam" id="PF18593">
    <property type="entry name" value="CdiI_2"/>
    <property type="match status" value="1"/>
</dbReference>
<name>A0ABS7U9U4_9ACTN</name>
<evidence type="ECO:0000313" key="3">
    <source>
        <dbReference type="Proteomes" id="UP000780875"/>
    </source>
</evidence>